<reference evidence="2" key="2">
    <citation type="submission" date="2019-10" db="EMBL/GenBank/DDBJ databases">
        <authorList>
            <consortium name="NCBI Genome Project"/>
        </authorList>
    </citation>
    <scope>NUCLEOTIDE SEQUENCE</scope>
    <source>
        <strain evidence="2">NI907</strain>
    </source>
</reference>
<accession>A0A6P8BIP9</accession>
<name>A0A6P8BIP9_PYRGI</name>
<dbReference type="GeneID" id="41955779"/>
<dbReference type="KEGG" id="pgri:PgNI_00788"/>
<proteinExistence type="predicted"/>
<dbReference type="RefSeq" id="XP_030987183.1">
    <property type="nucleotide sequence ID" value="XM_031120865.1"/>
</dbReference>
<reference evidence="2" key="1">
    <citation type="journal article" date="2019" name="Mol. Biol. Evol.">
        <title>Blast fungal genomes show frequent chromosomal changes, gene gains and losses, and effector gene turnover.</title>
        <authorList>
            <person name="Gomez Luciano L.B."/>
            <person name="Jason Tsai I."/>
            <person name="Chuma I."/>
            <person name="Tosa Y."/>
            <person name="Chen Y.H."/>
            <person name="Li J.Y."/>
            <person name="Li M.Y."/>
            <person name="Jade Lu M.Y."/>
            <person name="Nakayashiki H."/>
            <person name="Li W.H."/>
        </authorList>
    </citation>
    <scope>NUCLEOTIDE SEQUENCE</scope>
    <source>
        <strain evidence="2">NI907</strain>
    </source>
</reference>
<reference evidence="2" key="3">
    <citation type="submission" date="2025-08" db="UniProtKB">
        <authorList>
            <consortium name="RefSeq"/>
        </authorList>
    </citation>
    <scope>IDENTIFICATION</scope>
    <source>
        <strain evidence="2">NI907</strain>
    </source>
</reference>
<sequence length="172" mass="20303">MFFYPNNSDWFYHHHIVGPIIQAHNWQLTRLSNRSLRSTEKAATKHFLDWLAWEGVRLGIGHGHLEPRGERNEWRFTTTRGIPELALLVRSKWDQVGVPPNFFFFFHHTTMNCAVQAFAARQLTIQRISNGDMEYAMHRYATRGEAHDKHVFFVEQLARAILILVQGWFWAE</sequence>
<organism evidence="1 2">
    <name type="scientific">Pyricularia grisea</name>
    <name type="common">Crabgrass-specific blast fungus</name>
    <name type="synonym">Magnaporthe grisea</name>
    <dbReference type="NCBI Taxonomy" id="148305"/>
    <lineage>
        <taxon>Eukaryota</taxon>
        <taxon>Fungi</taxon>
        <taxon>Dikarya</taxon>
        <taxon>Ascomycota</taxon>
        <taxon>Pezizomycotina</taxon>
        <taxon>Sordariomycetes</taxon>
        <taxon>Sordariomycetidae</taxon>
        <taxon>Magnaporthales</taxon>
        <taxon>Pyriculariaceae</taxon>
        <taxon>Pyricularia</taxon>
    </lineage>
</organism>
<dbReference type="Proteomes" id="UP000515153">
    <property type="component" value="Unplaced"/>
</dbReference>
<protein>
    <submittedName>
        <fullName evidence="2">Uncharacterized protein</fullName>
    </submittedName>
</protein>
<gene>
    <name evidence="2" type="ORF">PgNI_00788</name>
</gene>
<evidence type="ECO:0000313" key="2">
    <source>
        <dbReference type="RefSeq" id="XP_030987183.1"/>
    </source>
</evidence>
<dbReference type="AlphaFoldDB" id="A0A6P8BIP9"/>
<evidence type="ECO:0000313" key="1">
    <source>
        <dbReference type="Proteomes" id="UP000515153"/>
    </source>
</evidence>
<keyword evidence="1" id="KW-1185">Reference proteome</keyword>